<comment type="caution">
    <text evidence="2">The sequence shown here is derived from an EMBL/GenBank/DDBJ whole genome shotgun (WGS) entry which is preliminary data.</text>
</comment>
<dbReference type="Gene3D" id="3.60.10.10">
    <property type="entry name" value="Endonuclease/exonuclease/phosphatase"/>
    <property type="match status" value="2"/>
</dbReference>
<feature type="domain" description="Reverse transcriptase" evidence="1">
    <location>
        <begin position="225"/>
        <end position="496"/>
    </location>
</feature>
<sequence length="1003" mass="114057">MGHLEQKGEEVGVGVLVVSEPDKKIASEGRSVTPRLKYAKQRQKSISCYASPNETLDDFVQYLDALERSVSGYGDPLIIAGDFNAKAQAKSQGPKQGIRTNIRSGRQQEARKALKREIKVAKAKAFEKIRQEVEKDVWGKGNKIFMRKMVGTLPPTENEEMAAASANKWRTMGGEDGPNFSAEELLEATGKIRTGKAAGPDGVGPEIVRAVLSAVTQVALGVINGLLKARAFPREWKTAKLVLKPKGMVTSDGMRKFRPICLLESLGKLYEKLIKNRLIKELDEKGGLSDDQYGFRKGRSTSGAIKELWKMAKFANEGSWGRKDFCALTTLDVRNAFNTASWREIVEALEGKEISKYLVDLVKSYLSDRKLIVGEGRVVYVTCGVPQGSVLGPTLWNVMYDAVLRSELPVGARTIAFADDLALEIMARKEEELMHLTNEALKKIKKWMERVGLELASQKTESVLLVGRRRPGEVSFCLGGETIVPSTCIRYLGVWMRDDLPTACPENSREIRENCGDAALPYAEFKRRVQRKKKDLRDGGVLHAFVRVEQVLQVLSSSVPIALMVEERTNIFECKQAKNEIKQRTMQKRQERWSNATKGGWTRKLIPHIEPWLTRKHGQMDFYTTQALTGHGCFVAYLHRICKADTPACWYCAEANDDAEHTLFFGPKWEKWRETFLKNVSEDSEGETALIANPSGDVEKGILKILLEAEELITARDNEAKVEYVVRTTETITRRGGNKAEENMYTYYRTMRRRNLTQHNQGIGPTLMRGNSHSYIDVTISNGKSAKKIQRWQVMETETFSDQQYIGFEIEDKLNKQTQIRAETVTGWGVKRLNSQSMALAIRKKITQSNIDPERYMETLTRACNVLLPKKKQGRRREVYWWCESIAELRRKCLKKKRQMLRKNRCHVTSDQKKKQAHELYKLGRNCNWRLSELKKRPGKMYAKEVEEDPWGLGYKIVTKKIGGQPRPLLSVTEHHAVERVYKTARREMQRTLKTRSLCAMLT</sequence>
<dbReference type="InterPro" id="IPR043502">
    <property type="entry name" value="DNA/RNA_pol_sf"/>
</dbReference>
<keyword evidence="3" id="KW-1185">Reference proteome</keyword>
<proteinExistence type="predicted"/>
<dbReference type="SUPFAM" id="SSF56672">
    <property type="entry name" value="DNA/RNA polymerases"/>
    <property type="match status" value="1"/>
</dbReference>
<evidence type="ECO:0000313" key="3">
    <source>
        <dbReference type="Proteomes" id="UP000719412"/>
    </source>
</evidence>
<dbReference type="InterPro" id="IPR000477">
    <property type="entry name" value="RT_dom"/>
</dbReference>
<evidence type="ECO:0000313" key="2">
    <source>
        <dbReference type="EMBL" id="KAH0808352.1"/>
    </source>
</evidence>
<reference evidence="2" key="1">
    <citation type="journal article" date="2020" name="J Insects Food Feed">
        <title>The yellow mealworm (Tenebrio molitor) genome: a resource for the emerging insects as food and feed industry.</title>
        <authorList>
            <person name="Eriksson T."/>
            <person name="Andere A."/>
            <person name="Kelstrup H."/>
            <person name="Emery V."/>
            <person name="Picard C."/>
        </authorList>
    </citation>
    <scope>NUCLEOTIDE SEQUENCE</scope>
    <source>
        <strain evidence="2">Stoneville</strain>
        <tissue evidence="2">Whole head</tissue>
    </source>
</reference>
<dbReference type="CDD" id="cd01650">
    <property type="entry name" value="RT_nLTR_like"/>
    <property type="match status" value="1"/>
</dbReference>
<protein>
    <recommendedName>
        <fullName evidence="1">Reverse transcriptase domain-containing protein</fullName>
    </recommendedName>
</protein>
<dbReference type="EMBL" id="JABDTM020028825">
    <property type="protein sequence ID" value="KAH0808352.1"/>
    <property type="molecule type" value="Genomic_DNA"/>
</dbReference>
<reference evidence="2" key="2">
    <citation type="submission" date="2021-08" db="EMBL/GenBank/DDBJ databases">
        <authorList>
            <person name="Eriksson T."/>
        </authorList>
    </citation>
    <scope>NUCLEOTIDE SEQUENCE</scope>
    <source>
        <strain evidence="2">Stoneville</strain>
        <tissue evidence="2">Whole head</tissue>
    </source>
</reference>
<accession>A0A8J6H6R9</accession>
<dbReference type="PANTHER" id="PTHR19446">
    <property type="entry name" value="REVERSE TRANSCRIPTASES"/>
    <property type="match status" value="1"/>
</dbReference>
<dbReference type="GO" id="GO:0071897">
    <property type="term" value="P:DNA biosynthetic process"/>
    <property type="evidence" value="ECO:0007669"/>
    <property type="project" value="UniProtKB-ARBA"/>
</dbReference>
<dbReference type="Proteomes" id="UP000719412">
    <property type="component" value="Unassembled WGS sequence"/>
</dbReference>
<name>A0A8J6H6R9_TENMO</name>
<evidence type="ECO:0000259" key="1">
    <source>
        <dbReference type="PROSITE" id="PS50878"/>
    </source>
</evidence>
<gene>
    <name evidence="2" type="ORF">GEV33_014439</name>
</gene>
<dbReference type="PROSITE" id="PS50878">
    <property type="entry name" value="RT_POL"/>
    <property type="match status" value="1"/>
</dbReference>
<dbReference type="Pfam" id="PF00078">
    <property type="entry name" value="RVT_1"/>
    <property type="match status" value="1"/>
</dbReference>
<organism evidence="2 3">
    <name type="scientific">Tenebrio molitor</name>
    <name type="common">Yellow mealworm beetle</name>
    <dbReference type="NCBI Taxonomy" id="7067"/>
    <lineage>
        <taxon>Eukaryota</taxon>
        <taxon>Metazoa</taxon>
        <taxon>Ecdysozoa</taxon>
        <taxon>Arthropoda</taxon>
        <taxon>Hexapoda</taxon>
        <taxon>Insecta</taxon>
        <taxon>Pterygota</taxon>
        <taxon>Neoptera</taxon>
        <taxon>Endopterygota</taxon>
        <taxon>Coleoptera</taxon>
        <taxon>Polyphaga</taxon>
        <taxon>Cucujiformia</taxon>
        <taxon>Tenebrionidae</taxon>
        <taxon>Tenebrio</taxon>
    </lineage>
</organism>
<dbReference type="InterPro" id="IPR036691">
    <property type="entry name" value="Endo/exonu/phosph_ase_sf"/>
</dbReference>
<dbReference type="AlphaFoldDB" id="A0A8J6H6R9"/>
<dbReference type="SUPFAM" id="SSF56219">
    <property type="entry name" value="DNase I-like"/>
    <property type="match status" value="2"/>
</dbReference>